<dbReference type="Proteomes" id="UP001058514">
    <property type="component" value="Chromosome"/>
</dbReference>
<keyword evidence="2" id="KW-1185">Reference proteome</keyword>
<proteinExistence type="predicted"/>
<gene>
    <name evidence="1" type="ORF">K3718_11260</name>
</gene>
<evidence type="ECO:0000313" key="1">
    <source>
        <dbReference type="EMBL" id="UWQ40147.1"/>
    </source>
</evidence>
<protein>
    <submittedName>
        <fullName evidence="1">Uncharacterized protein</fullName>
    </submittedName>
</protein>
<accession>A0ABY5WFB3</accession>
<sequence>MKLKDVIRLEKTVENYGCWSKGEIDRAAWPLKRKKLKFSSDWKWRVVTLSASGREFRVLLRLNPLLEQFYAVLGEVREGAIAVLCSHDLHTSHSNWHCHTATGNIEDVFPGVWRDKSSFRFWPSYTGECTEVFDVTTQSAMTIASKLYRFAAPAQGELSV</sequence>
<organism evidence="1 2">
    <name type="scientific">Leisingera aquaemixtae</name>
    <dbReference type="NCBI Taxonomy" id="1396826"/>
    <lineage>
        <taxon>Bacteria</taxon>
        <taxon>Pseudomonadati</taxon>
        <taxon>Pseudomonadota</taxon>
        <taxon>Alphaproteobacteria</taxon>
        <taxon>Rhodobacterales</taxon>
        <taxon>Roseobacteraceae</taxon>
        <taxon>Leisingera</taxon>
    </lineage>
</organism>
<evidence type="ECO:0000313" key="2">
    <source>
        <dbReference type="Proteomes" id="UP001058514"/>
    </source>
</evidence>
<dbReference type="EMBL" id="CP081051">
    <property type="protein sequence ID" value="UWQ40147.1"/>
    <property type="molecule type" value="Genomic_DNA"/>
</dbReference>
<reference evidence="1" key="1">
    <citation type="submission" date="2021-08" db="EMBL/GenBank/DDBJ databases">
        <authorList>
            <person name="Nwanade C."/>
            <person name="Wang M."/>
            <person name="Masoudi A."/>
            <person name="Yu Z."/>
            <person name="Liu J."/>
        </authorList>
    </citation>
    <scope>NUCLEOTIDE SEQUENCE</scope>
    <source>
        <strain evidence="1">S166</strain>
    </source>
</reference>
<dbReference type="RefSeq" id="WP_259963604.1">
    <property type="nucleotide sequence ID" value="NZ_CP081051.1"/>
</dbReference>
<name>A0ABY5WFB3_9RHOB</name>